<dbReference type="InterPro" id="IPR050090">
    <property type="entry name" value="Tyrosine_recombinase_XerCD"/>
</dbReference>
<dbReference type="Gene3D" id="1.10.150.130">
    <property type="match status" value="1"/>
</dbReference>
<comment type="caution">
    <text evidence="5">The sequence shown here is derived from an EMBL/GenBank/DDBJ whole genome shotgun (WGS) entry which is preliminary data.</text>
</comment>
<comment type="similarity">
    <text evidence="1">Belongs to the 'phage' integrase family.</text>
</comment>
<accession>A0ABT1FU83</accession>
<protein>
    <submittedName>
        <fullName evidence="5">Site-specific integrase</fullName>
    </submittedName>
</protein>
<evidence type="ECO:0000313" key="5">
    <source>
        <dbReference type="EMBL" id="MCP1384047.1"/>
    </source>
</evidence>
<dbReference type="InterPro" id="IPR010998">
    <property type="entry name" value="Integrase_recombinase_N"/>
</dbReference>
<dbReference type="CDD" id="cd01185">
    <property type="entry name" value="INTN1_C_like"/>
    <property type="match status" value="1"/>
</dbReference>
<evidence type="ECO:0000256" key="1">
    <source>
        <dbReference type="ARBA" id="ARBA00008857"/>
    </source>
</evidence>
<reference evidence="5 6" key="1">
    <citation type="submission" date="2022-06" db="EMBL/GenBank/DDBJ databases">
        <title>Runella sp. S5 genome sequencing.</title>
        <authorList>
            <person name="Park S."/>
        </authorList>
    </citation>
    <scope>NUCLEOTIDE SEQUENCE [LARGE SCALE GENOMIC DNA]</scope>
    <source>
        <strain evidence="5 6">S5</strain>
    </source>
</reference>
<keyword evidence="3" id="KW-0233">DNA recombination</keyword>
<dbReference type="SUPFAM" id="SSF56349">
    <property type="entry name" value="DNA breaking-rejoining enzymes"/>
    <property type="match status" value="1"/>
</dbReference>
<dbReference type="PANTHER" id="PTHR30349">
    <property type="entry name" value="PHAGE INTEGRASE-RELATED"/>
    <property type="match status" value="1"/>
</dbReference>
<dbReference type="InterPro" id="IPR011010">
    <property type="entry name" value="DNA_brk_join_enz"/>
</dbReference>
<gene>
    <name evidence="5" type="ORF">NCI00_16490</name>
</gene>
<dbReference type="PANTHER" id="PTHR30349:SF64">
    <property type="entry name" value="PROPHAGE INTEGRASE INTD-RELATED"/>
    <property type="match status" value="1"/>
</dbReference>
<sequence length="410" mass="47634">MVKVTKKAVNHHQVRANSFSVTCSQRGIMVYFTIRDSKEELFFSTGIRVTGKLDKANFSIHNNVEATNLLQDLKNRFYSEYYKLELAGLKVNLQRLKALVFNESGVLNVPTLFECLENFYTENYLKLEGKGYKKGTVVKFRTMTDSIKKYFVSAYQTEKLQLSEVRKIDGQNLINFCKSKLNHQHNHAIRHVEMFKRILNYAVDNQWIDKNPLGSLKTKRGRKPVEAMTEEELETLINAKLEVPQYEYVKDAYLLACFTGLSYMDVRDFAIERIKTRKDGQKVYDPNRGKNENRSFIPLIPQALELIERYKNHPFCVKRGRALPVFSNAYMNRILKEIMVITGIQTLLKTHTARKTCSSYFLNNGVPIQSVSAMLGHKSITTTERFYFQRSDDSVVKDFQNFIERKKGTK</sequence>
<evidence type="ECO:0000259" key="4">
    <source>
        <dbReference type="PROSITE" id="PS51898"/>
    </source>
</evidence>
<dbReference type="RefSeq" id="WP_253529288.1">
    <property type="nucleotide sequence ID" value="NZ_JAMZEL010000006.1"/>
</dbReference>
<evidence type="ECO:0000256" key="3">
    <source>
        <dbReference type="ARBA" id="ARBA00023172"/>
    </source>
</evidence>
<proteinExistence type="inferred from homology"/>
<organism evidence="5 6">
    <name type="scientific">Runella salmonicolor</name>
    <dbReference type="NCBI Taxonomy" id="2950278"/>
    <lineage>
        <taxon>Bacteria</taxon>
        <taxon>Pseudomonadati</taxon>
        <taxon>Bacteroidota</taxon>
        <taxon>Cytophagia</taxon>
        <taxon>Cytophagales</taxon>
        <taxon>Spirosomataceae</taxon>
        <taxon>Runella</taxon>
    </lineage>
</organism>
<dbReference type="InterPro" id="IPR002104">
    <property type="entry name" value="Integrase_catalytic"/>
</dbReference>
<dbReference type="InterPro" id="IPR025269">
    <property type="entry name" value="SAM-like_dom"/>
</dbReference>
<evidence type="ECO:0000313" key="6">
    <source>
        <dbReference type="Proteomes" id="UP001204772"/>
    </source>
</evidence>
<keyword evidence="6" id="KW-1185">Reference proteome</keyword>
<dbReference type="Pfam" id="PF13102">
    <property type="entry name" value="Phage_int_SAM_5"/>
    <property type="match status" value="1"/>
</dbReference>
<dbReference type="EMBL" id="JAMZEL010000006">
    <property type="protein sequence ID" value="MCP1384047.1"/>
    <property type="molecule type" value="Genomic_DNA"/>
</dbReference>
<feature type="domain" description="Tyr recombinase" evidence="4">
    <location>
        <begin position="223"/>
        <end position="400"/>
    </location>
</feature>
<name>A0ABT1FU83_9BACT</name>
<dbReference type="Proteomes" id="UP001204772">
    <property type="component" value="Unassembled WGS sequence"/>
</dbReference>
<keyword evidence="2" id="KW-0238">DNA-binding</keyword>
<dbReference type="PROSITE" id="PS51898">
    <property type="entry name" value="TYR_RECOMBINASE"/>
    <property type="match status" value="1"/>
</dbReference>
<dbReference type="InterPro" id="IPR013762">
    <property type="entry name" value="Integrase-like_cat_sf"/>
</dbReference>
<evidence type="ECO:0000256" key="2">
    <source>
        <dbReference type="ARBA" id="ARBA00023125"/>
    </source>
</evidence>
<dbReference type="Pfam" id="PF00589">
    <property type="entry name" value="Phage_integrase"/>
    <property type="match status" value="1"/>
</dbReference>
<dbReference type="Gene3D" id="1.10.443.10">
    <property type="entry name" value="Intergrase catalytic core"/>
    <property type="match status" value="1"/>
</dbReference>